<accession>A0AAE3NUF4</accession>
<proteinExistence type="predicted"/>
<dbReference type="RefSeq" id="WP_275568423.1">
    <property type="nucleotide sequence ID" value="NZ_JARGYC010000046.1"/>
</dbReference>
<comment type="caution">
    <text evidence="1">The sequence shown here is derived from an EMBL/GenBank/DDBJ whole genome shotgun (WGS) entry which is preliminary data.</text>
</comment>
<reference evidence="1" key="1">
    <citation type="submission" date="2023-03" db="EMBL/GenBank/DDBJ databases">
        <title>Multiphase analysis and comparison of six strains from genera Psychromarinibacter, Lutimaribacter, and Maritimibacter, including a novel species: Psychromarinibacter sediminicola sp. nov.</title>
        <authorList>
            <person name="Wang Y.-H."/>
            <person name="Ye M.-Q."/>
            <person name="Du Z.-J."/>
        </authorList>
    </citation>
    <scope>NUCLEOTIDE SEQUENCE</scope>
    <source>
        <strain evidence="1">C21-152</strain>
    </source>
</reference>
<gene>
    <name evidence="1" type="ORF">P1J78_16245</name>
</gene>
<dbReference type="Proteomes" id="UP001220964">
    <property type="component" value="Unassembled WGS sequence"/>
</dbReference>
<sequence>MRQGTELCLRNYRTPDRIAPELEAAGYTLTPGMDHGSFDVAAPGLWGVVVPADAYCTFQSEDVPLAAAQAMGEALADTLFPGQVQPGHPERGMASPCNGISIFAPQRLIWVHYAQAGNSGECVHDGTSAIIVNM</sequence>
<organism evidence="1 2">
    <name type="scientific">Psychromarinibacter sediminicola</name>
    <dbReference type="NCBI Taxonomy" id="3033385"/>
    <lineage>
        <taxon>Bacteria</taxon>
        <taxon>Pseudomonadati</taxon>
        <taxon>Pseudomonadota</taxon>
        <taxon>Alphaproteobacteria</taxon>
        <taxon>Rhodobacterales</taxon>
        <taxon>Paracoccaceae</taxon>
        <taxon>Psychromarinibacter</taxon>
    </lineage>
</organism>
<protein>
    <submittedName>
        <fullName evidence="1">Uncharacterized protein</fullName>
    </submittedName>
</protein>
<keyword evidence="2" id="KW-1185">Reference proteome</keyword>
<evidence type="ECO:0000313" key="1">
    <source>
        <dbReference type="EMBL" id="MDF0602292.1"/>
    </source>
</evidence>
<dbReference type="AlphaFoldDB" id="A0AAE3NUF4"/>
<dbReference type="EMBL" id="JARGYC010000046">
    <property type="protein sequence ID" value="MDF0602292.1"/>
    <property type="molecule type" value="Genomic_DNA"/>
</dbReference>
<evidence type="ECO:0000313" key="2">
    <source>
        <dbReference type="Proteomes" id="UP001220964"/>
    </source>
</evidence>
<name>A0AAE3NUF4_9RHOB</name>